<accession>A0A0F9JV07</accession>
<dbReference type="AlphaFoldDB" id="A0A0F9JV07"/>
<feature type="region of interest" description="Disordered" evidence="1">
    <location>
        <begin position="358"/>
        <end position="381"/>
    </location>
</feature>
<proteinExistence type="predicted"/>
<reference evidence="2" key="1">
    <citation type="journal article" date="2015" name="Nature">
        <title>Complex archaea that bridge the gap between prokaryotes and eukaryotes.</title>
        <authorList>
            <person name="Spang A."/>
            <person name="Saw J.H."/>
            <person name="Jorgensen S.L."/>
            <person name="Zaremba-Niedzwiedzka K."/>
            <person name="Martijn J."/>
            <person name="Lind A.E."/>
            <person name="van Eijk R."/>
            <person name="Schleper C."/>
            <person name="Guy L."/>
            <person name="Ettema T.J."/>
        </authorList>
    </citation>
    <scope>NUCLEOTIDE SEQUENCE</scope>
</reference>
<protein>
    <submittedName>
        <fullName evidence="2">Uncharacterized protein</fullName>
    </submittedName>
</protein>
<sequence>PIAEAEQRAIQGYDPKFDPAPLATTRRGQRLRREARGDLLGSLSEQARTRAVVDQTKQARADWMAGILDRFGVHPSQLPVFMVKDAETGETRMPNDEEMSLRAVTHGIQTGEMAEFEGDERFVGLKREADELESRVVPVPAYSAEAELEMLGEITQATPGAESARNLRGVATWLRSVGLVGGGGPGEDFWFTNDAGEEVRVDTEAEFFVEFPAQSQSRIRGALWARVFFQNPDTFGAAKQAYGLRDAVAEDTYRKITGSVGPPVGSSSVTSGQLQESLAELEARAPAPKAMSRAERAQAFVSPGAQAMIEGDSTLVGDLESYTDLFAADPTAYDSAIVEVEAFLALPDDELRTALEESGQLRPEVSATPVPGGTFEGIPAEPIPERDALRLSWYQLFEVARIEAQERRKAAQQ</sequence>
<name>A0A0F9JV07_9ZZZZ</name>
<organism evidence="2">
    <name type="scientific">marine sediment metagenome</name>
    <dbReference type="NCBI Taxonomy" id="412755"/>
    <lineage>
        <taxon>unclassified sequences</taxon>
        <taxon>metagenomes</taxon>
        <taxon>ecological metagenomes</taxon>
    </lineage>
</organism>
<evidence type="ECO:0000313" key="2">
    <source>
        <dbReference type="EMBL" id="KKM13713.1"/>
    </source>
</evidence>
<evidence type="ECO:0000256" key="1">
    <source>
        <dbReference type="SAM" id="MobiDB-lite"/>
    </source>
</evidence>
<dbReference type="EMBL" id="LAZR01015320">
    <property type="protein sequence ID" value="KKM13713.1"/>
    <property type="molecule type" value="Genomic_DNA"/>
</dbReference>
<comment type="caution">
    <text evidence="2">The sequence shown here is derived from an EMBL/GenBank/DDBJ whole genome shotgun (WGS) entry which is preliminary data.</text>
</comment>
<feature type="non-terminal residue" evidence="2">
    <location>
        <position position="1"/>
    </location>
</feature>
<gene>
    <name evidence="2" type="ORF">LCGC14_1713440</name>
</gene>
<feature type="region of interest" description="Disordered" evidence="1">
    <location>
        <begin position="1"/>
        <end position="31"/>
    </location>
</feature>